<keyword evidence="14" id="KW-0010">Activator</keyword>
<evidence type="ECO:0000256" key="19">
    <source>
        <dbReference type="ARBA" id="ARBA00080580"/>
    </source>
</evidence>
<gene>
    <name evidence="27" type="primary">LOC107693604</name>
</gene>
<keyword evidence="12" id="KW-0560">Oxidoreductase</keyword>
<dbReference type="CDD" id="cd15606">
    <property type="entry name" value="PHD2_KDM5A"/>
    <property type="match status" value="1"/>
</dbReference>
<dbReference type="Pfam" id="PF02373">
    <property type="entry name" value="JmjC"/>
    <property type="match status" value="1"/>
</dbReference>
<comment type="similarity">
    <text evidence="3">Belongs to the JARID1 histone demethylase family.</text>
</comment>
<evidence type="ECO:0000256" key="5">
    <source>
        <dbReference type="ARBA" id="ARBA00022473"/>
    </source>
</evidence>
<feature type="domain" description="PHD-type" evidence="23">
    <location>
        <begin position="245"/>
        <end position="295"/>
    </location>
</feature>
<dbReference type="InterPro" id="IPR011011">
    <property type="entry name" value="Znf_FYVE_PHD"/>
</dbReference>
<comment type="cofactor">
    <cofactor evidence="1">
        <name>Fe(2+)</name>
        <dbReference type="ChEBI" id="CHEBI:29033"/>
    </cofactor>
</comment>
<name>A0A671LGY3_9TELE</name>
<keyword evidence="15" id="KW-0539">Nucleus</keyword>
<evidence type="ECO:0000256" key="14">
    <source>
        <dbReference type="ARBA" id="ARBA00023159"/>
    </source>
</evidence>
<dbReference type="GO" id="GO:0034647">
    <property type="term" value="F:histone H3K4me/H3K4me2/H3K4me3 demethylase activity"/>
    <property type="evidence" value="ECO:0007669"/>
    <property type="project" value="UniProtKB-EC"/>
</dbReference>
<dbReference type="InterPro" id="IPR048615">
    <property type="entry name" value="KDM5_C-hel"/>
</dbReference>
<dbReference type="Pfam" id="PF08429">
    <property type="entry name" value="PLU-1"/>
    <property type="match status" value="1"/>
</dbReference>
<dbReference type="Proteomes" id="UP000472260">
    <property type="component" value="Unassembled WGS sequence"/>
</dbReference>
<evidence type="ECO:0000256" key="2">
    <source>
        <dbReference type="ARBA" id="ARBA00004604"/>
    </source>
</evidence>
<dbReference type="EC" id="1.14.11.67" evidence="4"/>
<keyword evidence="5" id="KW-0217">Developmental protein</keyword>
<organism evidence="27 28">
    <name type="scientific">Sinocyclocheilus anshuiensis</name>
    <dbReference type="NCBI Taxonomy" id="1608454"/>
    <lineage>
        <taxon>Eukaryota</taxon>
        <taxon>Metazoa</taxon>
        <taxon>Chordata</taxon>
        <taxon>Craniata</taxon>
        <taxon>Vertebrata</taxon>
        <taxon>Euteleostomi</taxon>
        <taxon>Actinopterygii</taxon>
        <taxon>Neopterygii</taxon>
        <taxon>Teleostei</taxon>
        <taxon>Ostariophysi</taxon>
        <taxon>Cypriniformes</taxon>
        <taxon>Cyprinidae</taxon>
        <taxon>Cyprininae</taxon>
        <taxon>Sinocyclocheilus</taxon>
    </lineage>
</organism>
<evidence type="ECO:0000256" key="22">
    <source>
        <dbReference type="PROSITE-ProRule" id="PRU00146"/>
    </source>
</evidence>
<evidence type="ECO:0000256" key="9">
    <source>
        <dbReference type="ARBA" id="ARBA00022833"/>
    </source>
</evidence>
<evidence type="ECO:0000256" key="4">
    <source>
        <dbReference type="ARBA" id="ARBA00012902"/>
    </source>
</evidence>
<keyword evidence="10" id="KW-0156">Chromatin regulator</keyword>
<dbReference type="PROSITE" id="PS51184">
    <property type="entry name" value="JMJC"/>
    <property type="match status" value="1"/>
</dbReference>
<dbReference type="SMART" id="SM00558">
    <property type="entry name" value="JmjC"/>
    <property type="match status" value="1"/>
</dbReference>
<dbReference type="Pfam" id="PF00628">
    <property type="entry name" value="PHD"/>
    <property type="match status" value="2"/>
</dbReference>
<evidence type="ECO:0000256" key="1">
    <source>
        <dbReference type="ARBA" id="ARBA00001954"/>
    </source>
</evidence>
<evidence type="ECO:0000259" key="23">
    <source>
        <dbReference type="PROSITE" id="PS50016"/>
    </source>
</evidence>
<dbReference type="SUPFAM" id="SSF46774">
    <property type="entry name" value="ARID-like"/>
    <property type="match status" value="1"/>
</dbReference>
<dbReference type="InterPro" id="IPR019786">
    <property type="entry name" value="Zinc_finger_PHD-type_CS"/>
</dbReference>
<dbReference type="GO" id="GO:0005730">
    <property type="term" value="C:nucleolus"/>
    <property type="evidence" value="ECO:0007669"/>
    <property type="project" value="UniProtKB-SubCell"/>
</dbReference>
<dbReference type="FunFam" id="3.30.40.10:FF:000368">
    <property type="entry name" value="Lysine demethylase 5A"/>
    <property type="match status" value="1"/>
</dbReference>
<dbReference type="SMART" id="SM01014">
    <property type="entry name" value="ARID"/>
    <property type="match status" value="1"/>
</dbReference>
<evidence type="ECO:0000256" key="21">
    <source>
        <dbReference type="ARBA" id="ARBA00083498"/>
    </source>
</evidence>
<dbReference type="InterPro" id="IPR003349">
    <property type="entry name" value="JmjN"/>
</dbReference>
<sequence>MALFREFQAPPECPVFEPSWQDFSDPFSFIRRIREIAENTGICKIRPPQGWQPPFACDVHSFRFTPRIQRLNELEALTRVKLNFLDQIAKFWELQGCKLRFPHVERKLLDLYLLSKLVSAEGGFEVVCKEKRWSRISSRMGFPAGKGVGSLLRSHFERILYPYELFQTGVTLTVSLTPAAAVMTYSVSSQFYNAFYNTHHFKAALQKIMMLMFIIYLCFKVTFSRLQLNDNKVTLCKDINSHIDLYMCMACGRGDEEDRLLLCDGCDDSYHTFCLIPPLQDVPKGDWRCPKCVAECSKPREAFGFEQAVREYTLQSFGEMADHFKSDYFNMPVHMVPTELVEKEFWRLVSSIEEDVIVEYGADISSKDMGSGFPVRDGKRKLIGDEDYASSGWNLNNMPVLEQSVLTHISGDISGMKVPWLYVGMCFSSFCWHIEDHWSYSINYLHWGEPKTWYGVPAHAAEQLESVMKKVAPELFDSQPDLLHQLVTLMNPNLLMEHGVPVYRTNQCAGEFVVTFPRAYHSGFNQGYNFAEAVNFCTADWLPIGRQCVAHYRRLQRYCVFSHEELVCKMAADPESLDVELAAAVVRELGDMIEVESRLRAAVQETGVLCSEQEVFELVPDDERQCWKCKTTCFLSALTCSCSPQRLVCLHHAAELCSCAASNKCLRYASDTHSYAVHRCHHVCVCVRRRERPESSAQKAGSKLTVEELKVFVEQLYRLPCVISQARHVRELLESVQDFHERAQAALADETPDSGKLQALLELGSGLELELPELPRLKQELQQARWLDEVRLTLMEPQRLTLELMKRLIDSGVGLPPHHAVEKAMAELQELLTLSEHWEERARACLQARPRHSLLTLESIVMEAKNIPAYLPNVLALRDALHKAREWTAKVAAIQNGNNYAYLEQLEGLLMRGRSIPVRLEALPQVESQVASARAWRERTARTFLKKNSTYTLLQVLSPRVDIGVYGSSKSKRKRVKELLEKECGLELDTLSDLEDSVEDTRDPAAVVAAFKARERQELEAIHSLRAANLAKMALVERIEEVKFCLCRKTASGFMLQCELCRDWFHGVCVPLPKAGSQKKLVSGSKESKFLCPLCQRSRRPRLETILSLLVSLQKLPVRLPEGEALQCLTERAMGWQDRARQALATDELSSALAKLSVLSQRMVELAAREKTEKIINAELQKAAANPDLQARDSTPSRLIIAPRKTPLVPRSLEPPVLELSPAAKAQLEELMMEGDLLEVSLDETQHIWRILQATHPPSEDKFLQVMEVRYAVTVHARVSCVHTLTSLSCCAPAA</sequence>
<dbReference type="FunFam" id="1.10.150.60:FF:000001">
    <property type="entry name" value="Putative lysine-specific demethylase 5b"/>
    <property type="match status" value="1"/>
</dbReference>
<evidence type="ECO:0000256" key="12">
    <source>
        <dbReference type="ARBA" id="ARBA00023002"/>
    </source>
</evidence>
<feature type="domain" description="JmjC" evidence="26">
    <location>
        <begin position="387"/>
        <end position="553"/>
    </location>
</feature>
<evidence type="ECO:0000256" key="15">
    <source>
        <dbReference type="ARBA" id="ARBA00023242"/>
    </source>
</evidence>
<dbReference type="CDD" id="cd15515">
    <property type="entry name" value="PHD1_KDM5A_like"/>
    <property type="match status" value="1"/>
</dbReference>
<dbReference type="InterPro" id="IPR013637">
    <property type="entry name" value="Lys_sp_deMease-like_dom"/>
</dbReference>
<dbReference type="GO" id="GO:0008270">
    <property type="term" value="F:zinc ion binding"/>
    <property type="evidence" value="ECO:0007669"/>
    <property type="project" value="UniProtKB-KW"/>
</dbReference>
<keyword evidence="28" id="KW-1185">Reference proteome</keyword>
<evidence type="ECO:0000259" key="25">
    <source>
        <dbReference type="PROSITE" id="PS51183"/>
    </source>
</evidence>
<dbReference type="Gene3D" id="3.30.40.10">
    <property type="entry name" value="Zinc/RING finger domain, C3HC4 (zinc finger)"/>
    <property type="match status" value="1"/>
</dbReference>
<dbReference type="Pfam" id="PF21323">
    <property type="entry name" value="KDM5_C-hel"/>
    <property type="match status" value="1"/>
</dbReference>
<evidence type="ECO:0000256" key="11">
    <source>
        <dbReference type="ARBA" id="ARBA00022964"/>
    </source>
</evidence>
<dbReference type="PROSITE" id="PS51183">
    <property type="entry name" value="JMJN"/>
    <property type="match status" value="1"/>
</dbReference>
<dbReference type="PROSITE" id="PS51011">
    <property type="entry name" value="ARID"/>
    <property type="match status" value="1"/>
</dbReference>
<dbReference type="FunFam" id="2.60.120.650:FF:000001">
    <property type="entry name" value="Putative lysine-specific demethylase 5b"/>
    <property type="match status" value="1"/>
</dbReference>
<keyword evidence="13" id="KW-0408">Iron</keyword>
<dbReference type="PROSITE" id="PS50016">
    <property type="entry name" value="ZF_PHD_2"/>
    <property type="match status" value="2"/>
</dbReference>
<dbReference type="InterPro" id="IPR001606">
    <property type="entry name" value="ARID_dom"/>
</dbReference>
<dbReference type="InterPro" id="IPR019787">
    <property type="entry name" value="Znf_PHD-finger"/>
</dbReference>
<keyword evidence="8 22" id="KW-0863">Zinc-finger</keyword>
<dbReference type="InterPro" id="IPR001965">
    <property type="entry name" value="Znf_PHD"/>
</dbReference>
<evidence type="ECO:0000259" key="26">
    <source>
        <dbReference type="PROSITE" id="PS51184"/>
    </source>
</evidence>
<reference evidence="27" key="1">
    <citation type="submission" date="2025-08" db="UniProtKB">
        <authorList>
            <consortium name="Ensembl"/>
        </authorList>
    </citation>
    <scope>IDENTIFICATION</scope>
</reference>
<comment type="catalytic activity">
    <reaction evidence="16">
        <text>N(6),N(6),N(6)-trimethyl-L-lysyl(4)-[histone H3] + 3 2-oxoglutarate + 3 O2 = L-lysyl(4)-[histone H3] + 3 formaldehyde + 3 succinate + 3 CO2</text>
        <dbReference type="Rhea" id="RHEA:60208"/>
        <dbReference type="Rhea" id="RHEA-COMP:15537"/>
        <dbReference type="Rhea" id="RHEA-COMP:15547"/>
        <dbReference type="ChEBI" id="CHEBI:15379"/>
        <dbReference type="ChEBI" id="CHEBI:16526"/>
        <dbReference type="ChEBI" id="CHEBI:16810"/>
        <dbReference type="ChEBI" id="CHEBI:16842"/>
        <dbReference type="ChEBI" id="CHEBI:29969"/>
        <dbReference type="ChEBI" id="CHEBI:30031"/>
        <dbReference type="ChEBI" id="CHEBI:61961"/>
        <dbReference type="EC" id="1.14.11.67"/>
    </reaction>
</comment>
<feature type="domain" description="JmjN" evidence="25">
    <location>
        <begin position="13"/>
        <end position="54"/>
    </location>
</feature>
<keyword evidence="7" id="KW-0677">Repeat</keyword>
<protein>
    <recommendedName>
        <fullName evidence="17">Lysine-specific demethylase 5A</fullName>
        <ecNumber evidence="4">1.14.11.67</ecNumber>
    </recommendedName>
    <alternativeName>
        <fullName evidence="21">Histone demethylase JARID1A</fullName>
    </alternativeName>
    <alternativeName>
        <fullName evidence="18">Jumonji/ARID domain-containing protein 1A</fullName>
    </alternativeName>
    <alternativeName>
        <fullName evidence="19">Retinoblastoma-binding protein 2</fullName>
    </alternativeName>
    <alternativeName>
        <fullName evidence="20">[histone H3]-trimethyl-L-lysine(4) demethylase 5A</fullName>
    </alternativeName>
</protein>
<evidence type="ECO:0000256" key="6">
    <source>
        <dbReference type="ARBA" id="ARBA00022723"/>
    </source>
</evidence>
<dbReference type="PANTHER" id="PTHR10694:SF17">
    <property type="entry name" value="LYSINE-SPECIFIC DEMETHYLASE 5A"/>
    <property type="match status" value="1"/>
</dbReference>
<keyword evidence="9" id="KW-0862">Zinc</keyword>
<dbReference type="Pfam" id="PF02375">
    <property type="entry name" value="JmjN"/>
    <property type="match status" value="1"/>
</dbReference>
<keyword evidence="6" id="KW-0479">Metal-binding</keyword>
<dbReference type="SUPFAM" id="SSF51197">
    <property type="entry name" value="Clavaminate synthase-like"/>
    <property type="match status" value="1"/>
</dbReference>
<dbReference type="InterPro" id="IPR047970">
    <property type="entry name" value="KDM5A_PHD2"/>
</dbReference>
<evidence type="ECO:0000256" key="13">
    <source>
        <dbReference type="ARBA" id="ARBA00023004"/>
    </source>
</evidence>
<dbReference type="SMART" id="SM00249">
    <property type="entry name" value="PHD"/>
    <property type="match status" value="2"/>
</dbReference>
<dbReference type="InterPro" id="IPR003347">
    <property type="entry name" value="JmjC_dom"/>
</dbReference>
<dbReference type="Pfam" id="PF01388">
    <property type="entry name" value="ARID"/>
    <property type="match status" value="1"/>
</dbReference>
<evidence type="ECO:0000256" key="3">
    <source>
        <dbReference type="ARBA" id="ARBA00006801"/>
    </source>
</evidence>
<proteinExistence type="inferred from homology"/>
<evidence type="ECO:0000256" key="17">
    <source>
        <dbReference type="ARBA" id="ARBA00069202"/>
    </source>
</evidence>
<dbReference type="GO" id="GO:0045893">
    <property type="term" value="P:positive regulation of DNA-templated transcription"/>
    <property type="evidence" value="ECO:0007669"/>
    <property type="project" value="UniProtKB-ARBA"/>
</dbReference>
<evidence type="ECO:0000259" key="24">
    <source>
        <dbReference type="PROSITE" id="PS51011"/>
    </source>
</evidence>
<dbReference type="SUPFAM" id="SSF57903">
    <property type="entry name" value="FYVE/PHD zinc finger"/>
    <property type="match status" value="2"/>
</dbReference>
<evidence type="ECO:0000256" key="10">
    <source>
        <dbReference type="ARBA" id="ARBA00022853"/>
    </source>
</evidence>
<evidence type="ECO:0000256" key="18">
    <source>
        <dbReference type="ARBA" id="ARBA00076093"/>
    </source>
</evidence>
<dbReference type="InterPro" id="IPR013083">
    <property type="entry name" value="Znf_RING/FYVE/PHD"/>
</dbReference>
<dbReference type="Gene3D" id="1.10.150.60">
    <property type="entry name" value="ARID DNA-binding domain"/>
    <property type="match status" value="1"/>
</dbReference>
<dbReference type="Ensembl" id="ENSSANT00000020233.1">
    <property type="protein sequence ID" value="ENSSANP00000018958.1"/>
    <property type="gene ID" value="ENSSANG00000009782.1"/>
</dbReference>
<reference evidence="27" key="2">
    <citation type="submission" date="2025-09" db="UniProtKB">
        <authorList>
            <consortium name="Ensembl"/>
        </authorList>
    </citation>
    <scope>IDENTIFICATION</scope>
</reference>
<evidence type="ECO:0000313" key="27">
    <source>
        <dbReference type="Ensembl" id="ENSSANP00000018958.1"/>
    </source>
</evidence>
<keyword evidence="11" id="KW-0223">Dioxygenase</keyword>
<comment type="subcellular location">
    <subcellularLocation>
        <location evidence="2">Nucleus</location>
        <location evidence="2">Nucleolus</location>
    </subcellularLocation>
</comment>
<dbReference type="InterPro" id="IPR036431">
    <property type="entry name" value="ARID_dom_sf"/>
</dbReference>
<evidence type="ECO:0000256" key="16">
    <source>
        <dbReference type="ARBA" id="ARBA00048734"/>
    </source>
</evidence>
<evidence type="ECO:0000256" key="7">
    <source>
        <dbReference type="ARBA" id="ARBA00022737"/>
    </source>
</evidence>
<accession>A0A671LGY3</accession>
<evidence type="ECO:0000313" key="28">
    <source>
        <dbReference type="Proteomes" id="UP000472260"/>
    </source>
</evidence>
<evidence type="ECO:0000256" key="20">
    <source>
        <dbReference type="ARBA" id="ARBA00083311"/>
    </source>
</evidence>
<dbReference type="SMART" id="SM00501">
    <property type="entry name" value="BRIGHT"/>
    <property type="match status" value="1"/>
</dbReference>
<evidence type="ECO:0000256" key="8">
    <source>
        <dbReference type="ARBA" id="ARBA00022771"/>
    </source>
</evidence>
<dbReference type="Gene3D" id="2.60.120.650">
    <property type="entry name" value="Cupin"/>
    <property type="match status" value="1"/>
</dbReference>
<feature type="domain" description="PHD-type" evidence="23">
    <location>
        <begin position="1042"/>
        <end position="1098"/>
    </location>
</feature>
<dbReference type="PANTHER" id="PTHR10694">
    <property type="entry name" value="LYSINE-SPECIFIC DEMETHYLASE"/>
    <property type="match status" value="1"/>
</dbReference>
<dbReference type="GO" id="GO:0003677">
    <property type="term" value="F:DNA binding"/>
    <property type="evidence" value="ECO:0007669"/>
    <property type="project" value="InterPro"/>
</dbReference>
<dbReference type="SMART" id="SM00545">
    <property type="entry name" value="JmjN"/>
    <property type="match status" value="1"/>
</dbReference>
<dbReference type="PROSITE" id="PS01359">
    <property type="entry name" value="ZF_PHD_1"/>
    <property type="match status" value="2"/>
</dbReference>
<dbReference type="GO" id="GO:0000785">
    <property type="term" value="C:chromatin"/>
    <property type="evidence" value="ECO:0007669"/>
    <property type="project" value="TreeGrafter"/>
</dbReference>
<feature type="domain" description="ARID" evidence="24">
    <location>
        <begin position="78"/>
        <end position="168"/>
    </location>
</feature>